<accession>A0ABT8ESS8</accession>
<proteinExistence type="predicted"/>
<comment type="caution">
    <text evidence="2">The sequence shown here is derived from an EMBL/GenBank/DDBJ whole genome shotgun (WGS) entry which is preliminary data.</text>
</comment>
<keyword evidence="3" id="KW-1185">Reference proteome</keyword>
<sequence>MHDFEPPDDPAWFAAVVQEVDHEFAVTGRDTPGWPDPHGEREPSDEEYSRCLDPGKYRILSARVDAWARVLTSRGVTYDDTERTAAWHDAIRSPAEMANGRRFSSTQPSGAALLTATTVVGGEPYGLDLAISHESLAATFVDTVPDCGCDACDSGSADLLYVLDGWFLTVARGGVLRVWSDSASLTRTRDGWEGSGIGAAQLERWLDETVPTPANVGRVIAQPWF</sequence>
<feature type="compositionally biased region" description="Basic and acidic residues" evidence="1">
    <location>
        <begin position="37"/>
        <end position="48"/>
    </location>
</feature>
<dbReference type="Proteomes" id="UP001168537">
    <property type="component" value="Unassembled WGS sequence"/>
</dbReference>
<dbReference type="InterPro" id="IPR045773">
    <property type="entry name" value="DUF6226"/>
</dbReference>
<protein>
    <submittedName>
        <fullName evidence="2">DUF6226 family protein</fullName>
    </submittedName>
</protein>
<reference evidence="2" key="1">
    <citation type="submission" date="2023-06" db="EMBL/GenBank/DDBJ databases">
        <title>Draft genome sequence of Nocardioides sp. SOB72.</title>
        <authorList>
            <person name="Zhang G."/>
        </authorList>
    </citation>
    <scope>NUCLEOTIDE SEQUENCE</scope>
    <source>
        <strain evidence="2">SOB72</strain>
    </source>
</reference>
<gene>
    <name evidence="2" type="ORF">QWY29_06935</name>
</gene>
<evidence type="ECO:0000313" key="2">
    <source>
        <dbReference type="EMBL" id="MDN4161088.1"/>
    </source>
</evidence>
<name>A0ABT8ESS8_9ACTN</name>
<dbReference type="Pfam" id="PF19736">
    <property type="entry name" value="DUF6226"/>
    <property type="match status" value="1"/>
</dbReference>
<evidence type="ECO:0000256" key="1">
    <source>
        <dbReference type="SAM" id="MobiDB-lite"/>
    </source>
</evidence>
<feature type="region of interest" description="Disordered" evidence="1">
    <location>
        <begin position="27"/>
        <end position="48"/>
    </location>
</feature>
<dbReference type="RefSeq" id="WP_300959969.1">
    <property type="nucleotide sequence ID" value="NZ_JAUHJR010000002.1"/>
</dbReference>
<dbReference type="EMBL" id="JAUHJR010000002">
    <property type="protein sequence ID" value="MDN4161088.1"/>
    <property type="molecule type" value="Genomic_DNA"/>
</dbReference>
<evidence type="ECO:0000313" key="3">
    <source>
        <dbReference type="Proteomes" id="UP001168537"/>
    </source>
</evidence>
<organism evidence="2 3">
    <name type="scientific">Nocardioides abyssi</name>
    <dbReference type="NCBI Taxonomy" id="3058370"/>
    <lineage>
        <taxon>Bacteria</taxon>
        <taxon>Bacillati</taxon>
        <taxon>Actinomycetota</taxon>
        <taxon>Actinomycetes</taxon>
        <taxon>Propionibacteriales</taxon>
        <taxon>Nocardioidaceae</taxon>
        <taxon>Nocardioides</taxon>
    </lineage>
</organism>